<sequence length="142" mass="15586">MARVRHLGIGANYVATDVVPFLQVRWPLYNLETLEFASDDTLGFKMLADSPSVLSLRAFQRAKKLGTLKVVNSPLHYTRVSPVVLPLASLTEVPLAEGIRLSMWLEVMRGCPLMQTGCFTIIGQASAFPGNFAGIEPLFAFC</sequence>
<dbReference type="EMBL" id="CACVBS010000090">
    <property type="protein sequence ID" value="CAA7270419.1"/>
    <property type="molecule type" value="Genomic_DNA"/>
</dbReference>
<evidence type="ECO:0000313" key="1">
    <source>
        <dbReference type="EMBL" id="CAA7270419.1"/>
    </source>
</evidence>
<organism evidence="1 2">
    <name type="scientific">Cyclocybe aegerita</name>
    <name type="common">Black poplar mushroom</name>
    <name type="synonym">Agrocybe aegerita</name>
    <dbReference type="NCBI Taxonomy" id="1973307"/>
    <lineage>
        <taxon>Eukaryota</taxon>
        <taxon>Fungi</taxon>
        <taxon>Dikarya</taxon>
        <taxon>Basidiomycota</taxon>
        <taxon>Agaricomycotina</taxon>
        <taxon>Agaricomycetes</taxon>
        <taxon>Agaricomycetidae</taxon>
        <taxon>Agaricales</taxon>
        <taxon>Agaricineae</taxon>
        <taxon>Bolbitiaceae</taxon>
        <taxon>Cyclocybe</taxon>
    </lineage>
</organism>
<name>A0A8S0VUK6_CYCAE</name>
<keyword evidence="2" id="KW-1185">Reference proteome</keyword>
<accession>A0A8S0VUK6</accession>
<dbReference type="AlphaFoldDB" id="A0A8S0VUK6"/>
<protein>
    <submittedName>
        <fullName evidence="1">Uncharacterized protein</fullName>
    </submittedName>
</protein>
<reference evidence="1 2" key="1">
    <citation type="submission" date="2020-01" db="EMBL/GenBank/DDBJ databases">
        <authorList>
            <person name="Gupta K D."/>
        </authorList>
    </citation>
    <scope>NUCLEOTIDE SEQUENCE [LARGE SCALE GENOMIC DNA]</scope>
</reference>
<comment type="caution">
    <text evidence="1">The sequence shown here is derived from an EMBL/GenBank/DDBJ whole genome shotgun (WGS) entry which is preliminary data.</text>
</comment>
<dbReference type="OrthoDB" id="10433393at2759"/>
<gene>
    <name evidence="1" type="ORF">AAE3_LOCUS12570</name>
</gene>
<proteinExistence type="predicted"/>
<evidence type="ECO:0000313" key="2">
    <source>
        <dbReference type="Proteomes" id="UP000467700"/>
    </source>
</evidence>
<dbReference type="Proteomes" id="UP000467700">
    <property type="component" value="Unassembled WGS sequence"/>
</dbReference>